<organism evidence="1 2">
    <name type="scientific">Vigna angularis var. angularis</name>
    <dbReference type="NCBI Taxonomy" id="157739"/>
    <lineage>
        <taxon>Eukaryota</taxon>
        <taxon>Viridiplantae</taxon>
        <taxon>Streptophyta</taxon>
        <taxon>Embryophyta</taxon>
        <taxon>Tracheophyta</taxon>
        <taxon>Spermatophyta</taxon>
        <taxon>Magnoliopsida</taxon>
        <taxon>eudicotyledons</taxon>
        <taxon>Gunneridae</taxon>
        <taxon>Pentapetalae</taxon>
        <taxon>rosids</taxon>
        <taxon>fabids</taxon>
        <taxon>Fabales</taxon>
        <taxon>Fabaceae</taxon>
        <taxon>Papilionoideae</taxon>
        <taxon>50 kb inversion clade</taxon>
        <taxon>NPAAA clade</taxon>
        <taxon>indigoferoid/millettioid clade</taxon>
        <taxon>Phaseoleae</taxon>
        <taxon>Vigna</taxon>
    </lineage>
</organism>
<evidence type="ECO:0008006" key="3">
    <source>
        <dbReference type="Google" id="ProtNLM"/>
    </source>
</evidence>
<protein>
    <recommendedName>
        <fullName evidence="3">Reverse transcriptase Ty1/copia-type domain-containing protein</fullName>
    </recommendedName>
</protein>
<proteinExistence type="predicted"/>
<sequence length="95" mass="11160">MKNFLSELGHNQDDYVVNCDNQSTIHLTKNPMFHSRSKHIDVRYHWIREALDEKKLKIEKIHTDLNWSDMMTKLVPTKKVEDCCEGAGVVVPFFN</sequence>
<accession>A0A0S3T2W1</accession>
<evidence type="ECO:0000313" key="1">
    <source>
        <dbReference type="EMBL" id="BAT99431.1"/>
    </source>
</evidence>
<dbReference type="AlphaFoldDB" id="A0A0S3T2W1"/>
<dbReference type="PANTHER" id="PTHR11439:SF467">
    <property type="entry name" value="INTEGRASE CATALYTIC DOMAIN-CONTAINING PROTEIN"/>
    <property type="match status" value="1"/>
</dbReference>
<reference evidence="1 2" key="1">
    <citation type="journal article" date="2015" name="Sci. Rep.">
        <title>The power of single molecule real-time sequencing technology in the de novo assembly of a eukaryotic genome.</title>
        <authorList>
            <person name="Sakai H."/>
            <person name="Naito K."/>
            <person name="Ogiso-Tanaka E."/>
            <person name="Takahashi Y."/>
            <person name="Iseki K."/>
            <person name="Muto C."/>
            <person name="Satou K."/>
            <person name="Teruya K."/>
            <person name="Shiroma A."/>
            <person name="Shimoji M."/>
            <person name="Hirano T."/>
            <person name="Itoh T."/>
            <person name="Kaga A."/>
            <person name="Tomooka N."/>
        </authorList>
    </citation>
    <scope>NUCLEOTIDE SEQUENCE [LARGE SCALE GENOMIC DNA]</scope>
    <source>
        <strain evidence="2">cv. Shumari</strain>
    </source>
</reference>
<name>A0A0S3T2W1_PHAAN</name>
<dbReference type="CDD" id="cd09272">
    <property type="entry name" value="RNase_HI_RT_Ty1"/>
    <property type="match status" value="1"/>
</dbReference>
<dbReference type="OrthoDB" id="1727749at2759"/>
<dbReference type="PANTHER" id="PTHR11439">
    <property type="entry name" value="GAG-POL-RELATED RETROTRANSPOSON"/>
    <property type="match status" value="1"/>
</dbReference>
<dbReference type="EMBL" id="AP015043">
    <property type="protein sequence ID" value="BAT99431.1"/>
    <property type="molecule type" value="Genomic_DNA"/>
</dbReference>
<keyword evidence="2" id="KW-1185">Reference proteome</keyword>
<evidence type="ECO:0000313" key="2">
    <source>
        <dbReference type="Proteomes" id="UP000291084"/>
    </source>
</evidence>
<dbReference type="Proteomes" id="UP000291084">
    <property type="component" value="Chromosome 10"/>
</dbReference>
<gene>
    <name evidence="1" type="primary">Vigan.10G087300</name>
    <name evidence="1" type="ORF">VIGAN_10087300</name>
</gene>